<accession>A0A4Q9MNK0</accession>
<evidence type="ECO:0000256" key="2">
    <source>
        <dbReference type="SAM" id="Phobius"/>
    </source>
</evidence>
<proteinExistence type="predicted"/>
<reference evidence="3" key="1">
    <citation type="submission" date="2019-01" db="EMBL/GenBank/DDBJ databases">
        <title>Draft genome sequences of three monokaryotic isolates of the white-rot basidiomycete fungus Dichomitus squalens.</title>
        <authorList>
            <consortium name="DOE Joint Genome Institute"/>
            <person name="Lopez S.C."/>
            <person name="Andreopoulos B."/>
            <person name="Pangilinan J."/>
            <person name="Lipzen A."/>
            <person name="Riley R."/>
            <person name="Ahrendt S."/>
            <person name="Ng V."/>
            <person name="Barry K."/>
            <person name="Daum C."/>
            <person name="Grigoriev I.V."/>
            <person name="Hilden K.S."/>
            <person name="Makela M.R."/>
            <person name="de Vries R.P."/>
        </authorList>
    </citation>
    <scope>NUCLEOTIDE SEQUENCE [LARGE SCALE GENOMIC DNA]</scope>
    <source>
        <strain evidence="3">OM18370.1</strain>
    </source>
</reference>
<dbReference type="OrthoDB" id="2757163at2759"/>
<dbReference type="Proteomes" id="UP000292957">
    <property type="component" value="Unassembled WGS sequence"/>
</dbReference>
<feature type="transmembrane region" description="Helical" evidence="2">
    <location>
        <begin position="235"/>
        <end position="259"/>
    </location>
</feature>
<feature type="transmembrane region" description="Helical" evidence="2">
    <location>
        <begin position="143"/>
        <end position="162"/>
    </location>
</feature>
<keyword evidence="2" id="KW-0472">Membrane</keyword>
<name>A0A4Q9MNK0_9APHY</name>
<dbReference type="AlphaFoldDB" id="A0A4Q9MNK0"/>
<keyword evidence="2" id="KW-0812">Transmembrane</keyword>
<feature type="transmembrane region" description="Helical" evidence="2">
    <location>
        <begin position="190"/>
        <end position="214"/>
    </location>
</feature>
<sequence>MPAILLPALLHGIFTVLCFGSLATLLIKHLRPKHNPLSGFSGITTTFLTIALLILFVSSTVYFVINSISATYVVLFFTQLDFSKLVTSDVEGFVSITSWFRVDLLDYWGTLSDCTGTVSLTINILIGDAIVWWRACVVWPRNWPVRVLGFALLTATLVTGMLDSSRTCAPFTNNKIDSDPSGILYQGSDYGVAATGLSLATNVLATILVAYKFWDYRNVLRKYVVVGSQVMRLEKALAMVLESGVAYCAIWIVVTVWQVGGNSSKFASAFKIHPHPTFFEAFGIFVSGALVHMIAIYPTLVIVLVAFDRSHFELGIASGEKRLVGRRPTIDGEDEDLSDRGPESVASKASGSDVDSTESKSVWIA</sequence>
<gene>
    <name evidence="3" type="ORF">BD311DRAFT_664990</name>
</gene>
<dbReference type="EMBL" id="ML143430">
    <property type="protein sequence ID" value="TBU27646.1"/>
    <property type="molecule type" value="Genomic_DNA"/>
</dbReference>
<feature type="transmembrane region" description="Helical" evidence="2">
    <location>
        <begin position="6"/>
        <end position="27"/>
    </location>
</feature>
<evidence type="ECO:0000256" key="1">
    <source>
        <dbReference type="SAM" id="MobiDB-lite"/>
    </source>
</evidence>
<feature type="region of interest" description="Disordered" evidence="1">
    <location>
        <begin position="327"/>
        <end position="365"/>
    </location>
</feature>
<organism evidence="3">
    <name type="scientific">Dichomitus squalens</name>
    <dbReference type="NCBI Taxonomy" id="114155"/>
    <lineage>
        <taxon>Eukaryota</taxon>
        <taxon>Fungi</taxon>
        <taxon>Dikarya</taxon>
        <taxon>Basidiomycota</taxon>
        <taxon>Agaricomycotina</taxon>
        <taxon>Agaricomycetes</taxon>
        <taxon>Polyporales</taxon>
        <taxon>Polyporaceae</taxon>
        <taxon>Dichomitus</taxon>
    </lineage>
</organism>
<evidence type="ECO:0000313" key="3">
    <source>
        <dbReference type="EMBL" id="TBU27646.1"/>
    </source>
</evidence>
<keyword evidence="2" id="KW-1133">Transmembrane helix</keyword>
<feature type="transmembrane region" description="Helical" evidence="2">
    <location>
        <begin position="39"/>
        <end position="65"/>
    </location>
</feature>
<protein>
    <submittedName>
        <fullName evidence="3">Uncharacterized protein</fullName>
    </submittedName>
</protein>
<feature type="transmembrane region" description="Helical" evidence="2">
    <location>
        <begin position="279"/>
        <end position="307"/>
    </location>
</feature>